<evidence type="ECO:0000256" key="5">
    <source>
        <dbReference type="ARBA" id="ARBA00022737"/>
    </source>
</evidence>
<comment type="subcellular location">
    <subcellularLocation>
        <location evidence="8">Cell outer membrane</location>
    </subcellularLocation>
    <subcellularLocation>
        <location evidence="1">Membrane</location>
    </subcellularLocation>
</comment>
<evidence type="ECO:0000256" key="2">
    <source>
        <dbReference type="ARBA" id="ARBA00022452"/>
    </source>
</evidence>
<dbReference type="PANTHER" id="PTHR12815:SF23">
    <property type="entry name" value="OUTER MEMBRANE PROTEIN ASSEMBLY FACTOR BAMA"/>
    <property type="match status" value="1"/>
</dbReference>
<evidence type="ECO:0000256" key="1">
    <source>
        <dbReference type="ARBA" id="ARBA00004370"/>
    </source>
</evidence>
<evidence type="ECO:0000313" key="11">
    <source>
        <dbReference type="EMBL" id="MBM0107140.1"/>
    </source>
</evidence>
<dbReference type="EMBL" id="JAEVLS010000005">
    <property type="protein sequence ID" value="MBM0107140.1"/>
    <property type="molecule type" value="Genomic_DNA"/>
</dbReference>
<comment type="similarity">
    <text evidence="8">Belongs to the BamA family.</text>
</comment>
<proteinExistence type="inferred from homology"/>
<keyword evidence="6 8" id="KW-0472">Membrane</keyword>
<dbReference type="InterPro" id="IPR034746">
    <property type="entry name" value="POTRA"/>
</dbReference>
<dbReference type="Gene3D" id="2.40.160.50">
    <property type="entry name" value="membrane protein fhac: a member of the omp85/tpsb transporter family"/>
    <property type="match status" value="1"/>
</dbReference>
<evidence type="ECO:0000256" key="6">
    <source>
        <dbReference type="ARBA" id="ARBA00023136"/>
    </source>
</evidence>
<dbReference type="InterPro" id="IPR039910">
    <property type="entry name" value="D15-like"/>
</dbReference>
<gene>
    <name evidence="8 11" type="primary">bamA</name>
    <name evidence="11" type="ORF">JM946_20590</name>
</gene>
<dbReference type="InterPro" id="IPR010827">
    <property type="entry name" value="BamA/TamA_POTRA"/>
</dbReference>
<keyword evidence="4 8" id="KW-0732">Signal</keyword>
<evidence type="ECO:0000313" key="12">
    <source>
        <dbReference type="Proteomes" id="UP000661077"/>
    </source>
</evidence>
<comment type="function">
    <text evidence="8">Part of the outer membrane protein assembly complex, which is involved in assembly and insertion of beta-barrel proteins into the outer membrane.</text>
</comment>
<dbReference type="RefSeq" id="WP_203169261.1">
    <property type="nucleotide sequence ID" value="NZ_JAEVLS010000005.1"/>
</dbReference>
<evidence type="ECO:0000256" key="7">
    <source>
        <dbReference type="ARBA" id="ARBA00023237"/>
    </source>
</evidence>
<feature type="domain" description="POTRA" evidence="10">
    <location>
        <begin position="351"/>
        <end position="425"/>
    </location>
</feature>
<organism evidence="11 12">
    <name type="scientific">Steroidobacter gossypii</name>
    <dbReference type="NCBI Taxonomy" id="2805490"/>
    <lineage>
        <taxon>Bacteria</taxon>
        <taxon>Pseudomonadati</taxon>
        <taxon>Pseudomonadota</taxon>
        <taxon>Gammaproteobacteria</taxon>
        <taxon>Steroidobacterales</taxon>
        <taxon>Steroidobacteraceae</taxon>
        <taxon>Steroidobacter</taxon>
    </lineage>
</organism>
<feature type="domain" description="POTRA" evidence="10">
    <location>
        <begin position="179"/>
        <end position="267"/>
    </location>
</feature>
<dbReference type="PANTHER" id="PTHR12815">
    <property type="entry name" value="SORTING AND ASSEMBLY MACHINERY SAMM50 PROTEIN FAMILY MEMBER"/>
    <property type="match status" value="1"/>
</dbReference>
<protein>
    <recommendedName>
        <fullName evidence="8 9">Outer membrane protein assembly factor BamA</fullName>
    </recommendedName>
</protein>
<dbReference type="InterPro" id="IPR000184">
    <property type="entry name" value="Bac_surfAg_D15"/>
</dbReference>
<feature type="domain" description="POTRA" evidence="10">
    <location>
        <begin position="28"/>
        <end position="95"/>
    </location>
</feature>
<evidence type="ECO:0000256" key="4">
    <source>
        <dbReference type="ARBA" id="ARBA00022729"/>
    </source>
</evidence>
<dbReference type="PIRSF" id="PIRSF006076">
    <property type="entry name" value="OM_assembly_OMP85"/>
    <property type="match status" value="1"/>
</dbReference>
<comment type="caution">
    <text evidence="11">The sequence shown here is derived from an EMBL/GenBank/DDBJ whole genome shotgun (WGS) entry which is preliminary data.</text>
</comment>
<evidence type="ECO:0000259" key="10">
    <source>
        <dbReference type="PROSITE" id="PS51779"/>
    </source>
</evidence>
<dbReference type="PROSITE" id="PS51779">
    <property type="entry name" value="POTRA"/>
    <property type="match status" value="3"/>
</dbReference>
<keyword evidence="2 8" id="KW-1134">Transmembrane beta strand</keyword>
<dbReference type="NCBIfam" id="TIGR03303">
    <property type="entry name" value="OM_YaeT"/>
    <property type="match status" value="1"/>
</dbReference>
<keyword evidence="5 8" id="KW-0677">Repeat</keyword>
<evidence type="ECO:0000256" key="3">
    <source>
        <dbReference type="ARBA" id="ARBA00022692"/>
    </source>
</evidence>
<feature type="signal peptide" evidence="8">
    <location>
        <begin position="1"/>
        <end position="20"/>
    </location>
</feature>
<dbReference type="HAMAP" id="MF_01430">
    <property type="entry name" value="OM_assembly_BamA"/>
    <property type="match status" value="1"/>
</dbReference>
<name>A0ABS1X1N7_9GAMM</name>
<feature type="chain" id="PRO_5044913436" description="Outer membrane protein assembly factor BamA" evidence="8">
    <location>
        <begin position="21"/>
        <end position="802"/>
    </location>
</feature>
<comment type="subunit">
    <text evidence="8">Part of the Bam complex.</text>
</comment>
<keyword evidence="12" id="KW-1185">Reference proteome</keyword>
<accession>A0ABS1X1N7</accession>
<sequence length="802" mass="90305" precursor="true">MLRAMFLCGLAVLRAASARAASDDAAAFAVQEIRLEGLQRISEGTVYNYLPVNIGDRLDGRRVAEAIRTLYSTGFFQDVELRREGDALIVVVRERPVIASFDIKGNKDIKTEDLQKSLRGVGLATGKSFDESVLDEVKQYLTDQYFSRGKYGVRIDTTAEEMPDNRVRVAIDIHEGGRARIQNINIVGNRSFEEQELLDQLQLREPNWLSWYRQDDRYAKESLTGDLETLRSYYMDRGYADFAITSSQVSIAPEKDEIFITVNVEEGEVYQLSEVKLAGDMQVSENELRQLLSIAPGQVYSQRLISQSSEAIKLRLGLDGYAFAKVDAVPQLDKDKKQVALAMVVDAGHRVYVRRINFLGTTDVNDDVLRREMRQLEGAYLSNRAVDRSKIRLQRLPFIKDVEIETHPVPGTPDLVDVDVTVEPGLPGQFGGGIGYSESQSFILNGNITHANFMGTGQRISAEFNGGEYAKAYSFAHTDPYITIDGVTRTASFTYRDVKQLTSSFSAFSTQTYASGVDFSYPITELQHVSFGSSLLHTELATYDSSSEQLKDWVTDNGSSYLRRIDGDFLLGTEYDVVELSAGWLRDSRNRVLFPTQGSLHRFNVSTSVPTSDNSIEYLRSSYQYQQYFRFGFVPLLRDVTFSLNTRLQYARALGDTSALPPNLHFFTGGPDTVRGFSESTLGPRDSLQNPYGGDVALSGQLEMLLPMPKKFAQSARASLFFDFGNSFYLGDTEFEDKLGQPKEYDFDMRELRASVGVGVQWLAPLGLFRFSYAIPIRYQRETYRHWGDDLERFQFSIGNAF</sequence>
<dbReference type="Pfam" id="PF07244">
    <property type="entry name" value="POTRA"/>
    <property type="match status" value="5"/>
</dbReference>
<dbReference type="Pfam" id="PF01103">
    <property type="entry name" value="Omp85"/>
    <property type="match status" value="1"/>
</dbReference>
<dbReference type="Gene3D" id="3.10.20.310">
    <property type="entry name" value="membrane protein fhac"/>
    <property type="match status" value="5"/>
</dbReference>
<dbReference type="Proteomes" id="UP000661077">
    <property type="component" value="Unassembled WGS sequence"/>
</dbReference>
<keyword evidence="7 8" id="KW-0998">Cell outer membrane</keyword>
<reference evidence="11 12" key="1">
    <citation type="journal article" date="2021" name="Int. J. Syst. Evol. Microbiol.">
        <title>Steroidobacter gossypii sp. nov., isolated from soil of cotton cropping field.</title>
        <authorList>
            <person name="Huang R."/>
            <person name="Yang S."/>
            <person name="Zhen C."/>
            <person name="Liu W."/>
        </authorList>
    </citation>
    <scope>NUCLEOTIDE SEQUENCE [LARGE SCALE GENOMIC DNA]</scope>
    <source>
        <strain evidence="11 12">S1-65</strain>
    </source>
</reference>
<dbReference type="InterPro" id="IPR023707">
    <property type="entry name" value="OM_assembly_BamA"/>
</dbReference>
<evidence type="ECO:0000256" key="9">
    <source>
        <dbReference type="NCBIfam" id="TIGR03303"/>
    </source>
</evidence>
<keyword evidence="3 8" id="KW-0812">Transmembrane</keyword>
<evidence type="ECO:0000256" key="8">
    <source>
        <dbReference type="HAMAP-Rule" id="MF_01430"/>
    </source>
</evidence>